<name>A0A0S3PRK2_9BRAD</name>
<evidence type="ECO:0000259" key="2">
    <source>
        <dbReference type="Pfam" id="PF11799"/>
    </source>
</evidence>
<evidence type="ECO:0000313" key="3">
    <source>
        <dbReference type="EMBL" id="BAT58521.1"/>
    </source>
</evidence>
<dbReference type="Proteomes" id="UP000236884">
    <property type="component" value="Chromosome"/>
</dbReference>
<dbReference type="PANTHER" id="PTHR35369:SF2">
    <property type="entry name" value="BLR3025 PROTEIN"/>
    <property type="match status" value="1"/>
</dbReference>
<keyword evidence="4" id="KW-1185">Reference proteome</keyword>
<organism evidence="3 4">
    <name type="scientific">Variibacter gotjawalensis</name>
    <dbReference type="NCBI Taxonomy" id="1333996"/>
    <lineage>
        <taxon>Bacteria</taxon>
        <taxon>Pseudomonadati</taxon>
        <taxon>Pseudomonadota</taxon>
        <taxon>Alphaproteobacteria</taxon>
        <taxon>Hyphomicrobiales</taxon>
        <taxon>Nitrobacteraceae</taxon>
        <taxon>Variibacter</taxon>
    </lineage>
</organism>
<dbReference type="SUPFAM" id="SSF56672">
    <property type="entry name" value="DNA/RNA polymerases"/>
    <property type="match status" value="1"/>
</dbReference>
<evidence type="ECO:0000256" key="1">
    <source>
        <dbReference type="ARBA" id="ARBA00022763"/>
    </source>
</evidence>
<accession>A0A0S3PRK2</accession>
<dbReference type="PANTHER" id="PTHR35369">
    <property type="entry name" value="BLR3025 PROTEIN-RELATED"/>
    <property type="match status" value="1"/>
</dbReference>
<sequence length="470" mass="52339">MRIAALCRSAMELGLRTGLTLADARARFPDIDVAEDDPTADSTLIDQMLEDCDRWTMLVGRDDPHGLMLDITGCAHLFGGEMLMRRKIIARFNRAGFDLTATIAGTPDAARALARYGRSGIVRDGEEAAVVRPLPVAALEMPEDARLALSRAGLKTVGDLADRPSQPLAARFSEVLTAKLHRVLGQHDIRITPYRAPPACVVERLFPEPVATAETIQLTLRRLVARVAVLLEKRGDGGRMFEASFYRTDGAVRRITVGTGRPTRDGRIVMRLFDEKIDTLADPIDPGFGFDLIRLAVPATEPFENDQPSFDGKVAEEQEVTDLIDRLVARFGADAVLRFVAADTHDPLRAARLIHASGNAAVAIAWPETEPDEPPTRPLRLFDPPEPIDTFAEVPDGPPIRFRWRHVLHDVTRAEGPERIASEWWRKTHVPTRDYFRVEDAAGRRFWVFREGYHGAEGETPRWFLHGLFA</sequence>
<dbReference type="EMBL" id="AP014946">
    <property type="protein sequence ID" value="BAT58521.1"/>
    <property type="molecule type" value="Genomic_DNA"/>
</dbReference>
<dbReference type="InterPro" id="IPR017961">
    <property type="entry name" value="DNA_pol_Y-fam_little_finger"/>
</dbReference>
<dbReference type="GO" id="GO:0003684">
    <property type="term" value="F:damaged DNA binding"/>
    <property type="evidence" value="ECO:0007669"/>
    <property type="project" value="InterPro"/>
</dbReference>
<dbReference type="InterPro" id="IPR050356">
    <property type="entry name" value="SulA_CellDiv_inhibitor"/>
</dbReference>
<dbReference type="InterPro" id="IPR043502">
    <property type="entry name" value="DNA/RNA_pol_sf"/>
</dbReference>
<keyword evidence="1" id="KW-0227">DNA damage</keyword>
<feature type="domain" description="DNA polymerase Y-family little finger" evidence="2">
    <location>
        <begin position="201"/>
        <end position="289"/>
    </location>
</feature>
<dbReference type="GO" id="GO:0006281">
    <property type="term" value="P:DNA repair"/>
    <property type="evidence" value="ECO:0007669"/>
    <property type="project" value="InterPro"/>
</dbReference>
<dbReference type="CDD" id="cd03468">
    <property type="entry name" value="PolY_like"/>
    <property type="match status" value="1"/>
</dbReference>
<protein>
    <submittedName>
        <fullName evidence="3">DNA polymerase IV</fullName>
    </submittedName>
</protein>
<gene>
    <name evidence="3" type="ORF">GJW-30_1_01047</name>
</gene>
<dbReference type="KEGG" id="vgo:GJW-30_1_01047"/>
<evidence type="ECO:0000313" key="4">
    <source>
        <dbReference type="Proteomes" id="UP000236884"/>
    </source>
</evidence>
<dbReference type="OrthoDB" id="9788640at2"/>
<dbReference type="Pfam" id="PF11799">
    <property type="entry name" value="IMS_C"/>
    <property type="match status" value="1"/>
</dbReference>
<dbReference type="AlphaFoldDB" id="A0A0S3PRK2"/>
<reference evidence="3 4" key="1">
    <citation type="submission" date="2015-08" db="EMBL/GenBank/DDBJ databases">
        <title>Investigation of the bacterial diversity of lava forest soil.</title>
        <authorList>
            <person name="Lee J.S."/>
        </authorList>
    </citation>
    <scope>NUCLEOTIDE SEQUENCE [LARGE SCALE GENOMIC DNA]</scope>
    <source>
        <strain evidence="3 4">GJW-30</strain>
    </source>
</reference>
<proteinExistence type="predicted"/>